<reference evidence="2" key="1">
    <citation type="submission" date="2022-06" db="EMBL/GenBank/DDBJ databases">
        <title>Complete genome sequences of two strains of the flax pathogen Septoria linicola.</title>
        <authorList>
            <person name="Lapalu N."/>
            <person name="Simon A."/>
            <person name="Demenou B."/>
            <person name="Paumier D."/>
            <person name="Guillot M.-P."/>
            <person name="Gout L."/>
            <person name="Valade R."/>
        </authorList>
    </citation>
    <scope>NUCLEOTIDE SEQUENCE</scope>
    <source>
        <strain evidence="2">SE15195</strain>
    </source>
</reference>
<feature type="compositionally biased region" description="Polar residues" evidence="1">
    <location>
        <begin position="94"/>
        <end position="104"/>
    </location>
</feature>
<evidence type="ECO:0000313" key="2">
    <source>
        <dbReference type="EMBL" id="USW56510.1"/>
    </source>
</evidence>
<gene>
    <name evidence="2" type="ORF">Slin15195_G098290</name>
</gene>
<feature type="compositionally biased region" description="Basic and acidic residues" evidence="1">
    <location>
        <begin position="109"/>
        <end position="119"/>
    </location>
</feature>
<feature type="compositionally biased region" description="Polar residues" evidence="1">
    <location>
        <begin position="70"/>
        <end position="80"/>
    </location>
</feature>
<protein>
    <submittedName>
        <fullName evidence="2">Uncharacterized protein</fullName>
    </submittedName>
</protein>
<dbReference type="AlphaFoldDB" id="A0A9Q9AWN1"/>
<organism evidence="2 3">
    <name type="scientific">Septoria linicola</name>
    <dbReference type="NCBI Taxonomy" id="215465"/>
    <lineage>
        <taxon>Eukaryota</taxon>
        <taxon>Fungi</taxon>
        <taxon>Dikarya</taxon>
        <taxon>Ascomycota</taxon>
        <taxon>Pezizomycotina</taxon>
        <taxon>Dothideomycetes</taxon>
        <taxon>Dothideomycetidae</taxon>
        <taxon>Mycosphaerellales</taxon>
        <taxon>Mycosphaerellaceae</taxon>
        <taxon>Septoria</taxon>
    </lineage>
</organism>
<dbReference type="EMBL" id="CP099425">
    <property type="protein sequence ID" value="USW56510.1"/>
    <property type="molecule type" value="Genomic_DNA"/>
</dbReference>
<accession>A0A9Q9AWN1</accession>
<proteinExistence type="predicted"/>
<feature type="region of interest" description="Disordered" evidence="1">
    <location>
        <begin position="70"/>
        <end position="119"/>
    </location>
</feature>
<keyword evidence="3" id="KW-1185">Reference proteome</keyword>
<name>A0A9Q9AWN1_9PEZI</name>
<dbReference type="Proteomes" id="UP001056384">
    <property type="component" value="Chromosome 8"/>
</dbReference>
<feature type="compositionally biased region" description="Polar residues" evidence="1">
    <location>
        <begin position="1"/>
        <end position="20"/>
    </location>
</feature>
<sequence>MNSRSSPPSITVNTTTNNSDRSFQARQSTRRRSQSAFHYAPITGTNFTIRHGTGNGPADRVTTNMLMYNSNMPSSYSTPHGTHARRRLGALTGRNGSIDTSRYSSPPDACHDTTSELDV</sequence>
<evidence type="ECO:0000313" key="3">
    <source>
        <dbReference type="Proteomes" id="UP001056384"/>
    </source>
</evidence>
<feature type="region of interest" description="Disordered" evidence="1">
    <location>
        <begin position="1"/>
        <end position="37"/>
    </location>
</feature>
<evidence type="ECO:0000256" key="1">
    <source>
        <dbReference type="SAM" id="MobiDB-lite"/>
    </source>
</evidence>